<evidence type="ECO:0000256" key="6">
    <source>
        <dbReference type="ARBA" id="ARBA00022787"/>
    </source>
</evidence>
<evidence type="ECO:0000256" key="10">
    <source>
        <dbReference type="ARBA" id="ARBA00023128"/>
    </source>
</evidence>
<dbReference type="InterPro" id="IPR020726">
    <property type="entry name" value="Bcl2_BH2_motif_CS"/>
</dbReference>
<keyword evidence="5" id="KW-0479">Metal-binding</keyword>
<dbReference type="GO" id="GO:0046872">
    <property type="term" value="F:metal ion binding"/>
    <property type="evidence" value="ECO:0007669"/>
    <property type="project" value="UniProtKB-KW"/>
</dbReference>
<proteinExistence type="inferred from homology"/>
<dbReference type="InterPro" id="IPR036834">
    <property type="entry name" value="Bcl-2-like_sf"/>
</dbReference>
<dbReference type="GO" id="GO:0051400">
    <property type="term" value="F:BH domain binding"/>
    <property type="evidence" value="ECO:0007669"/>
    <property type="project" value="TreeGrafter"/>
</dbReference>
<evidence type="ECO:0000256" key="12">
    <source>
        <dbReference type="ARBA" id="ARBA00067978"/>
    </source>
</evidence>
<dbReference type="PANTHER" id="PTHR11256">
    <property type="entry name" value="BCL-2 RELATED"/>
    <property type="match status" value="1"/>
</dbReference>
<accession>A0A4U1FKQ9</accession>
<gene>
    <name evidence="16" type="ORF">EI555_016538</name>
</gene>
<dbReference type="GO" id="GO:0034220">
    <property type="term" value="P:monoatomic ion transmembrane transport"/>
    <property type="evidence" value="ECO:0007669"/>
    <property type="project" value="UniProtKB-ARBA"/>
</dbReference>
<dbReference type="GO" id="GO:0001836">
    <property type="term" value="P:release of cytochrome c from mitochondria"/>
    <property type="evidence" value="ECO:0007669"/>
    <property type="project" value="UniProtKB-ARBA"/>
</dbReference>
<dbReference type="PANTHER" id="PTHR11256:SF41">
    <property type="entry name" value="BCL-2 HOMOLOGOUS ANTAGONIST_KILLER"/>
    <property type="match status" value="1"/>
</dbReference>
<dbReference type="GO" id="GO:0097145">
    <property type="term" value="C:BAK complex"/>
    <property type="evidence" value="ECO:0007669"/>
    <property type="project" value="UniProtKB-ARBA"/>
</dbReference>
<dbReference type="PROSITE" id="PS50062">
    <property type="entry name" value="BCL2_FAMILY"/>
    <property type="match status" value="1"/>
</dbReference>
<evidence type="ECO:0000256" key="11">
    <source>
        <dbReference type="ARBA" id="ARBA00023136"/>
    </source>
</evidence>
<evidence type="ECO:0000256" key="9">
    <source>
        <dbReference type="ARBA" id="ARBA00022990"/>
    </source>
</evidence>
<evidence type="ECO:0000256" key="2">
    <source>
        <dbReference type="ARBA" id="ARBA00009458"/>
    </source>
</evidence>
<keyword evidence="6" id="KW-1000">Mitochondrion outer membrane</keyword>
<keyword evidence="10" id="KW-0496">Mitochondrion</keyword>
<sequence>LTLPFLPGPEKWHPDKAQVLPGRGAKNLTPPPLREQVARDTEEVFRSYVFYRHQQEQEAEGAAAPTDPEMVTLSLEPSRPGGFSHCCSFFIWVPTPIRDLAPFSAHACPLSLGPALVSENTVGTTKEGGPRLGHLGEEPFAMSPGPSSPAAYRSLSTMGQVGRQLAIIGDDINRRYDSEFQAMLQHLQPTAENAYEYFTKIASSLFESGINWGRVVALLGFGYRLALHVYQRGLTGFLGQVTRFVADFMLHHCIARWIAQRGGWVAALDLGNGPIRNVLIVLAVVLLGQFVGFGGQGREVLDEAKCREGVQMEPAGHLPPSECV</sequence>
<feature type="domain" description="Bcl-2 Bcl-2 homology region 1-3" evidence="15">
    <location>
        <begin position="165"/>
        <end position="264"/>
    </location>
</feature>
<dbReference type="GO" id="GO:0070059">
    <property type="term" value="P:intrinsic apoptotic signaling pathway in response to endoplasmic reticulum stress"/>
    <property type="evidence" value="ECO:0007669"/>
    <property type="project" value="UniProtKB-ARBA"/>
</dbReference>
<evidence type="ECO:0000256" key="1">
    <source>
        <dbReference type="ARBA" id="ARBA00004572"/>
    </source>
</evidence>
<comment type="caution">
    <text evidence="16">The sequence shown here is derived from an EMBL/GenBank/DDBJ whole genome shotgun (WGS) entry which is preliminary data.</text>
</comment>
<evidence type="ECO:0000259" key="15">
    <source>
        <dbReference type="SMART" id="SM00337"/>
    </source>
</evidence>
<dbReference type="InterPro" id="IPR026298">
    <property type="entry name" value="Bcl-2_fam"/>
</dbReference>
<evidence type="ECO:0000256" key="13">
    <source>
        <dbReference type="ARBA" id="ARBA00083617"/>
    </source>
</evidence>
<dbReference type="GO" id="GO:0097192">
    <property type="term" value="P:extrinsic apoptotic signaling pathway in absence of ligand"/>
    <property type="evidence" value="ECO:0007669"/>
    <property type="project" value="TreeGrafter"/>
</dbReference>
<keyword evidence="9" id="KW-0007">Acetylation</keyword>
<feature type="non-terminal residue" evidence="16">
    <location>
        <position position="1"/>
    </location>
</feature>
<evidence type="ECO:0000256" key="14">
    <source>
        <dbReference type="SAM" id="MobiDB-lite"/>
    </source>
</evidence>
<dbReference type="SUPFAM" id="SSF56854">
    <property type="entry name" value="Bcl-2 inhibitors of programmed cell death"/>
    <property type="match status" value="1"/>
</dbReference>
<dbReference type="Proteomes" id="UP000308365">
    <property type="component" value="Unassembled WGS sequence"/>
</dbReference>
<keyword evidence="8" id="KW-1133">Transmembrane helix</keyword>
<protein>
    <recommendedName>
        <fullName evidence="12">Bcl-2 homologous antagonist/killer</fullName>
    </recommendedName>
    <alternativeName>
        <fullName evidence="13">Apoptosis regulator BAK</fullName>
    </alternativeName>
</protein>
<dbReference type="SMART" id="SM00337">
    <property type="entry name" value="BCL"/>
    <property type="match status" value="1"/>
</dbReference>
<evidence type="ECO:0000256" key="8">
    <source>
        <dbReference type="ARBA" id="ARBA00022989"/>
    </source>
</evidence>
<feature type="region of interest" description="Disordered" evidence="14">
    <location>
        <begin position="1"/>
        <end position="32"/>
    </location>
</feature>
<dbReference type="GO" id="GO:0005741">
    <property type="term" value="C:mitochondrial outer membrane"/>
    <property type="evidence" value="ECO:0007669"/>
    <property type="project" value="UniProtKB-SubCell"/>
</dbReference>
<reference evidence="17" key="1">
    <citation type="journal article" date="2019" name="IScience">
        <title>Narwhal Genome Reveals Long-Term Low Genetic Diversity despite Current Large Abundance Size.</title>
        <authorList>
            <person name="Westbury M.V."/>
            <person name="Petersen B."/>
            <person name="Garde E."/>
            <person name="Heide-Jorgensen M.P."/>
            <person name="Lorenzen E.D."/>
        </authorList>
    </citation>
    <scope>NUCLEOTIDE SEQUENCE [LARGE SCALE GENOMIC DNA]</scope>
</reference>
<dbReference type="InterPro" id="IPR020728">
    <property type="entry name" value="Bcl2_BH3_motif_CS"/>
</dbReference>
<dbReference type="GO" id="GO:0043065">
    <property type="term" value="P:positive regulation of apoptotic process"/>
    <property type="evidence" value="ECO:0007669"/>
    <property type="project" value="UniProtKB-ARBA"/>
</dbReference>
<organism evidence="16 17">
    <name type="scientific">Monodon monoceros</name>
    <name type="common">Narwhal</name>
    <name type="synonym">Ceratodon monodon</name>
    <dbReference type="NCBI Taxonomy" id="40151"/>
    <lineage>
        <taxon>Eukaryota</taxon>
        <taxon>Metazoa</taxon>
        <taxon>Chordata</taxon>
        <taxon>Craniata</taxon>
        <taxon>Vertebrata</taxon>
        <taxon>Euteleostomi</taxon>
        <taxon>Mammalia</taxon>
        <taxon>Eutheria</taxon>
        <taxon>Laurasiatheria</taxon>
        <taxon>Artiodactyla</taxon>
        <taxon>Whippomorpha</taxon>
        <taxon>Cetacea</taxon>
        <taxon>Odontoceti</taxon>
        <taxon>Monodontidae</taxon>
        <taxon>Monodon</taxon>
    </lineage>
</organism>
<dbReference type="Gene3D" id="1.10.437.10">
    <property type="entry name" value="Blc2-like"/>
    <property type="match status" value="1"/>
</dbReference>
<keyword evidence="11" id="KW-0472">Membrane</keyword>
<dbReference type="GO" id="GO:0008630">
    <property type="term" value="P:intrinsic apoptotic signaling pathway in response to DNA damage"/>
    <property type="evidence" value="ECO:0007669"/>
    <property type="project" value="TreeGrafter"/>
</dbReference>
<dbReference type="GO" id="GO:0051049">
    <property type="term" value="P:regulation of transport"/>
    <property type="evidence" value="ECO:0007669"/>
    <property type="project" value="UniProtKB-ARBA"/>
</dbReference>
<evidence type="ECO:0000313" key="16">
    <source>
        <dbReference type="EMBL" id="TKC49606.1"/>
    </source>
</evidence>
<dbReference type="GO" id="GO:0015288">
    <property type="term" value="F:porin activity"/>
    <property type="evidence" value="ECO:0007669"/>
    <property type="project" value="TreeGrafter"/>
</dbReference>
<dbReference type="Pfam" id="PF00452">
    <property type="entry name" value="Bcl-2"/>
    <property type="match status" value="1"/>
</dbReference>
<dbReference type="GO" id="GO:0005783">
    <property type="term" value="C:endoplasmic reticulum"/>
    <property type="evidence" value="ECO:0007669"/>
    <property type="project" value="GOC"/>
</dbReference>
<dbReference type="PRINTS" id="PR01862">
    <property type="entry name" value="BCL2FAMILY"/>
</dbReference>
<dbReference type="InterPro" id="IPR002475">
    <property type="entry name" value="Bcl2-like"/>
</dbReference>
<evidence type="ECO:0000313" key="17">
    <source>
        <dbReference type="Proteomes" id="UP000308365"/>
    </source>
</evidence>
<evidence type="ECO:0000256" key="3">
    <source>
        <dbReference type="ARBA" id="ARBA00022692"/>
    </source>
</evidence>
<dbReference type="CDD" id="cd06845">
    <property type="entry name" value="Bcl-2_like"/>
    <property type="match status" value="1"/>
</dbReference>
<dbReference type="InterPro" id="IPR020717">
    <property type="entry name" value="Bcl2_BH1_motif_CS"/>
</dbReference>
<dbReference type="InterPro" id="IPR046371">
    <property type="entry name" value="Bcl-2_BH1-3"/>
</dbReference>
<dbReference type="AlphaFoldDB" id="A0A4U1FKQ9"/>
<comment type="subcellular location">
    <subcellularLocation>
        <location evidence="1">Mitochondrion outer membrane</location>
        <topology evidence="1">Single-pass membrane protein</topology>
    </subcellularLocation>
</comment>
<keyword evidence="7" id="KW-0862">Zinc</keyword>
<dbReference type="EMBL" id="RWIC01000115">
    <property type="protein sequence ID" value="TKC49606.1"/>
    <property type="molecule type" value="Genomic_DNA"/>
</dbReference>
<dbReference type="GO" id="GO:0032469">
    <property type="term" value="P:endoplasmic reticulum calcium ion homeostasis"/>
    <property type="evidence" value="ECO:0007669"/>
    <property type="project" value="UniProtKB-ARBA"/>
</dbReference>
<comment type="similarity">
    <text evidence="2">Belongs to the Bcl-2 family.</text>
</comment>
<dbReference type="PROSITE" id="PS01080">
    <property type="entry name" value="BH1"/>
    <property type="match status" value="1"/>
</dbReference>
<evidence type="ECO:0000256" key="5">
    <source>
        <dbReference type="ARBA" id="ARBA00022723"/>
    </source>
</evidence>
<name>A0A4U1FKQ9_MONMO</name>
<dbReference type="GO" id="GO:0042802">
    <property type="term" value="F:identical protein binding"/>
    <property type="evidence" value="ECO:0007669"/>
    <property type="project" value="UniProtKB-ARBA"/>
</dbReference>
<dbReference type="PROSITE" id="PS01258">
    <property type="entry name" value="BH2"/>
    <property type="match status" value="1"/>
</dbReference>
<keyword evidence="3" id="KW-0812">Transmembrane</keyword>
<dbReference type="PROSITE" id="PS01259">
    <property type="entry name" value="BH3"/>
    <property type="match status" value="1"/>
</dbReference>
<keyword evidence="4" id="KW-0053">Apoptosis</keyword>
<dbReference type="GO" id="GO:0034644">
    <property type="term" value="P:cellular response to UV"/>
    <property type="evidence" value="ECO:0007669"/>
    <property type="project" value="UniProtKB-ARBA"/>
</dbReference>
<evidence type="ECO:0000256" key="4">
    <source>
        <dbReference type="ARBA" id="ARBA00022703"/>
    </source>
</evidence>
<evidence type="ECO:0000256" key="7">
    <source>
        <dbReference type="ARBA" id="ARBA00022833"/>
    </source>
</evidence>
<dbReference type="FunFam" id="1.10.437.10:FF:000007">
    <property type="entry name" value="bcl-2 homologous antagonist/killer"/>
    <property type="match status" value="1"/>
</dbReference>
<dbReference type="GO" id="GO:0051649">
    <property type="term" value="P:establishment of localization in cell"/>
    <property type="evidence" value="ECO:0007669"/>
    <property type="project" value="UniProtKB-ARBA"/>
</dbReference>